<dbReference type="OrthoDB" id="4308908at2"/>
<feature type="transmembrane region" description="Helical" evidence="9">
    <location>
        <begin position="114"/>
        <end position="131"/>
    </location>
</feature>
<evidence type="ECO:0000313" key="13">
    <source>
        <dbReference type="Proteomes" id="UP000219440"/>
    </source>
</evidence>
<evidence type="ECO:0000256" key="1">
    <source>
        <dbReference type="ARBA" id="ARBA00006139"/>
    </source>
</evidence>
<evidence type="ECO:0000256" key="2">
    <source>
        <dbReference type="ARBA" id="ARBA00022475"/>
    </source>
</evidence>
<protein>
    <recommendedName>
        <fullName evidence="9">Lipoprotein signal peptidase</fullName>
        <ecNumber evidence="9">3.4.23.36</ecNumber>
    </recommendedName>
    <alternativeName>
        <fullName evidence="9">Prolipoprotein signal peptidase</fullName>
    </alternativeName>
    <alternativeName>
        <fullName evidence="9">Signal peptidase II</fullName>
        <shortName evidence="9">SPase II</shortName>
    </alternativeName>
</protein>
<gene>
    <name evidence="9" type="primary">lspA</name>
    <name evidence="12" type="ORF">SAMN06296378_1922</name>
</gene>
<dbReference type="AlphaFoldDB" id="A0A2C8ZU12"/>
<feature type="transmembrane region" description="Helical" evidence="9">
    <location>
        <begin position="87"/>
        <end position="107"/>
    </location>
</feature>
<dbReference type="InterPro" id="IPR001872">
    <property type="entry name" value="Peptidase_A8"/>
</dbReference>
<feature type="region of interest" description="Disordered" evidence="11">
    <location>
        <begin position="1"/>
        <end position="22"/>
    </location>
</feature>
<dbReference type="GO" id="GO:0005886">
    <property type="term" value="C:plasma membrane"/>
    <property type="evidence" value="ECO:0007669"/>
    <property type="project" value="UniProtKB-SubCell"/>
</dbReference>
<dbReference type="Proteomes" id="UP000219440">
    <property type="component" value="Unassembled WGS sequence"/>
</dbReference>
<evidence type="ECO:0000256" key="3">
    <source>
        <dbReference type="ARBA" id="ARBA00022670"/>
    </source>
</evidence>
<feature type="compositionally biased region" description="Polar residues" evidence="11">
    <location>
        <begin position="1"/>
        <end position="21"/>
    </location>
</feature>
<dbReference type="NCBIfam" id="TIGR00077">
    <property type="entry name" value="lspA"/>
    <property type="match status" value="1"/>
</dbReference>
<dbReference type="EC" id="3.4.23.36" evidence="9"/>
<keyword evidence="2 9" id="KW-1003">Cell membrane</keyword>
<comment type="function">
    <text evidence="9">This protein specifically catalyzes the removal of signal peptides from prolipoproteins.</text>
</comment>
<evidence type="ECO:0000256" key="9">
    <source>
        <dbReference type="HAMAP-Rule" id="MF_00161"/>
    </source>
</evidence>
<evidence type="ECO:0000256" key="7">
    <source>
        <dbReference type="ARBA" id="ARBA00022989"/>
    </source>
</evidence>
<sequence>MASSRPRTSQVLPETESQQATAGRREVSASALAVLAVVAVFAYTVDRVSKILVVENLTLGAPVDVIGQLLQFRYVENPGAAFSLGSGSTWIFAIIAAVVTIFIVIFARRIRSTGWAVLFGMLLGGNLGNLTDRLIRPPGFGIGHVVDFLQVYGFPAIFNVADIAIVSSMGLFILLTIRGVGLDGKRSSKTAEPQEPATLDSRATGTPAPTDQA</sequence>
<reference evidence="12 13" key="1">
    <citation type="submission" date="2017-09" db="EMBL/GenBank/DDBJ databases">
        <authorList>
            <person name="Ehlers B."/>
            <person name="Leendertz F.H."/>
        </authorList>
    </citation>
    <scope>NUCLEOTIDE SEQUENCE [LARGE SCALE GENOMIC DNA]</scope>
    <source>
        <strain evidence="12 13">CGMCC 1.05381</strain>
    </source>
</reference>
<evidence type="ECO:0000256" key="11">
    <source>
        <dbReference type="SAM" id="MobiDB-lite"/>
    </source>
</evidence>
<feature type="transmembrane region" description="Helical" evidence="9">
    <location>
        <begin position="151"/>
        <end position="177"/>
    </location>
</feature>
<comment type="catalytic activity">
    <reaction evidence="9">
        <text>Release of signal peptides from bacterial membrane prolipoproteins. Hydrolyzes -Xaa-Yaa-Zaa-|-(S,diacylglyceryl)Cys-, in which Xaa is hydrophobic (preferably Leu), and Yaa (Ala or Ser) and Zaa (Gly or Ala) have small, neutral side chains.</text>
        <dbReference type="EC" id="3.4.23.36"/>
    </reaction>
</comment>
<evidence type="ECO:0000256" key="8">
    <source>
        <dbReference type="ARBA" id="ARBA00023136"/>
    </source>
</evidence>
<keyword evidence="7 9" id="KW-1133">Transmembrane helix</keyword>
<feature type="region of interest" description="Disordered" evidence="11">
    <location>
        <begin position="184"/>
        <end position="213"/>
    </location>
</feature>
<comment type="similarity">
    <text evidence="1 9 10">Belongs to the peptidase A8 family.</text>
</comment>
<evidence type="ECO:0000256" key="6">
    <source>
        <dbReference type="ARBA" id="ARBA00022801"/>
    </source>
</evidence>
<keyword evidence="4 9" id="KW-0812">Transmembrane</keyword>
<dbReference type="PANTHER" id="PTHR33695:SF1">
    <property type="entry name" value="LIPOPROTEIN SIGNAL PEPTIDASE"/>
    <property type="match status" value="1"/>
</dbReference>
<dbReference type="EMBL" id="OCST01000004">
    <property type="protein sequence ID" value="SOE69182.1"/>
    <property type="molecule type" value="Genomic_DNA"/>
</dbReference>
<feature type="active site" evidence="9">
    <location>
        <position position="147"/>
    </location>
</feature>
<evidence type="ECO:0000256" key="4">
    <source>
        <dbReference type="ARBA" id="ARBA00022692"/>
    </source>
</evidence>
<comment type="pathway">
    <text evidence="9">Protein modification; lipoprotein biosynthesis (signal peptide cleavage).</text>
</comment>
<proteinExistence type="inferred from homology"/>
<dbReference type="GO" id="GO:0006508">
    <property type="term" value="P:proteolysis"/>
    <property type="evidence" value="ECO:0007669"/>
    <property type="project" value="UniProtKB-KW"/>
</dbReference>
<organism evidence="12 13">
    <name type="scientific">Salinibacterium xinjiangense</name>
    <dbReference type="NCBI Taxonomy" id="386302"/>
    <lineage>
        <taxon>Bacteria</taxon>
        <taxon>Bacillati</taxon>
        <taxon>Actinomycetota</taxon>
        <taxon>Actinomycetes</taxon>
        <taxon>Micrococcales</taxon>
        <taxon>Microbacteriaceae</taxon>
        <taxon>Salinibacterium</taxon>
    </lineage>
</organism>
<keyword evidence="6 9" id="KW-0378">Hydrolase</keyword>
<comment type="subcellular location">
    <subcellularLocation>
        <location evidence="9">Cell membrane</location>
        <topology evidence="9">Multi-pass membrane protein</topology>
    </subcellularLocation>
</comment>
<name>A0A2C8ZU12_9MICO</name>
<dbReference type="PANTHER" id="PTHR33695">
    <property type="entry name" value="LIPOPROTEIN SIGNAL PEPTIDASE"/>
    <property type="match status" value="1"/>
</dbReference>
<dbReference type="PRINTS" id="PR00781">
    <property type="entry name" value="LIPOSIGPTASE"/>
</dbReference>
<keyword evidence="8 9" id="KW-0472">Membrane</keyword>
<evidence type="ECO:0000256" key="5">
    <source>
        <dbReference type="ARBA" id="ARBA00022750"/>
    </source>
</evidence>
<dbReference type="UniPathway" id="UPA00665"/>
<feature type="active site" evidence="9">
    <location>
        <position position="162"/>
    </location>
</feature>
<dbReference type="GO" id="GO:0004190">
    <property type="term" value="F:aspartic-type endopeptidase activity"/>
    <property type="evidence" value="ECO:0007669"/>
    <property type="project" value="UniProtKB-UniRule"/>
</dbReference>
<keyword evidence="3 9" id="KW-0645">Protease</keyword>
<keyword evidence="5 9" id="KW-0064">Aspartyl protease</keyword>
<dbReference type="HAMAP" id="MF_00161">
    <property type="entry name" value="LspA"/>
    <property type="match status" value="1"/>
</dbReference>
<keyword evidence="13" id="KW-1185">Reference proteome</keyword>
<evidence type="ECO:0000256" key="10">
    <source>
        <dbReference type="RuleBase" id="RU004181"/>
    </source>
</evidence>
<dbReference type="Pfam" id="PF01252">
    <property type="entry name" value="Peptidase_A8"/>
    <property type="match status" value="1"/>
</dbReference>
<evidence type="ECO:0000313" key="12">
    <source>
        <dbReference type="EMBL" id="SOE69182.1"/>
    </source>
</evidence>
<feature type="compositionally biased region" description="Polar residues" evidence="11">
    <location>
        <begin position="201"/>
        <end position="213"/>
    </location>
</feature>
<accession>A0A2C8ZU12</accession>
<feature type="transmembrane region" description="Helical" evidence="9">
    <location>
        <begin position="27"/>
        <end position="45"/>
    </location>
</feature>